<evidence type="ECO:0000313" key="1">
    <source>
        <dbReference type="EMBL" id="MPC14297.1"/>
    </source>
</evidence>
<dbReference type="Proteomes" id="UP000324222">
    <property type="component" value="Unassembled WGS sequence"/>
</dbReference>
<keyword evidence="2" id="KW-1185">Reference proteome</keyword>
<gene>
    <name evidence="1" type="ORF">E2C01_007060</name>
</gene>
<protein>
    <submittedName>
        <fullName evidence="1">Uncharacterized protein</fullName>
    </submittedName>
</protein>
<evidence type="ECO:0000313" key="2">
    <source>
        <dbReference type="Proteomes" id="UP000324222"/>
    </source>
</evidence>
<dbReference type="EMBL" id="VSRR010000342">
    <property type="protein sequence ID" value="MPC14297.1"/>
    <property type="molecule type" value="Genomic_DNA"/>
</dbReference>
<reference evidence="1 2" key="1">
    <citation type="submission" date="2019-05" db="EMBL/GenBank/DDBJ databases">
        <title>Another draft genome of Portunus trituberculatus and its Hox gene families provides insights of decapod evolution.</title>
        <authorList>
            <person name="Jeong J.-H."/>
            <person name="Song I."/>
            <person name="Kim S."/>
            <person name="Choi T."/>
            <person name="Kim D."/>
            <person name="Ryu S."/>
            <person name="Kim W."/>
        </authorList>
    </citation>
    <scope>NUCLEOTIDE SEQUENCE [LARGE SCALE GENOMIC DNA]</scope>
    <source>
        <tissue evidence="1">Muscle</tissue>
    </source>
</reference>
<organism evidence="1 2">
    <name type="scientific">Portunus trituberculatus</name>
    <name type="common">Swimming crab</name>
    <name type="synonym">Neptunus trituberculatus</name>
    <dbReference type="NCBI Taxonomy" id="210409"/>
    <lineage>
        <taxon>Eukaryota</taxon>
        <taxon>Metazoa</taxon>
        <taxon>Ecdysozoa</taxon>
        <taxon>Arthropoda</taxon>
        <taxon>Crustacea</taxon>
        <taxon>Multicrustacea</taxon>
        <taxon>Malacostraca</taxon>
        <taxon>Eumalacostraca</taxon>
        <taxon>Eucarida</taxon>
        <taxon>Decapoda</taxon>
        <taxon>Pleocyemata</taxon>
        <taxon>Brachyura</taxon>
        <taxon>Eubrachyura</taxon>
        <taxon>Portunoidea</taxon>
        <taxon>Portunidae</taxon>
        <taxon>Portuninae</taxon>
        <taxon>Portunus</taxon>
    </lineage>
</organism>
<proteinExistence type="predicted"/>
<sequence length="74" mass="8531">MNDIIFTSNVKTPLPANTMMLLKGPPTAIVYTSGNLTILPQRRIKLRHTFILYTLYILNSRHEPSFSEKKGDRR</sequence>
<name>A0A5B7CWU2_PORTR</name>
<dbReference type="AlphaFoldDB" id="A0A5B7CWU2"/>
<comment type="caution">
    <text evidence="1">The sequence shown here is derived from an EMBL/GenBank/DDBJ whole genome shotgun (WGS) entry which is preliminary data.</text>
</comment>
<accession>A0A5B7CWU2</accession>